<evidence type="ECO:0000313" key="1">
    <source>
        <dbReference type="EMBL" id="CAF1042826.1"/>
    </source>
</evidence>
<accession>A0A815ZXQ7</accession>
<keyword evidence="3" id="KW-1185">Reference proteome</keyword>
<protein>
    <submittedName>
        <fullName evidence="2">Uncharacterized protein</fullName>
    </submittedName>
</protein>
<dbReference type="Proteomes" id="UP000663854">
    <property type="component" value="Unassembled WGS sequence"/>
</dbReference>
<gene>
    <name evidence="2" type="ORF">JXQ802_LOCUS47222</name>
    <name evidence="1" type="ORF">PYM288_LOCUS16736</name>
</gene>
<evidence type="ECO:0000313" key="3">
    <source>
        <dbReference type="Proteomes" id="UP000663870"/>
    </source>
</evidence>
<dbReference type="EMBL" id="CAJNOH010000445">
    <property type="protein sequence ID" value="CAF1042826.1"/>
    <property type="molecule type" value="Genomic_DNA"/>
</dbReference>
<dbReference type="AlphaFoldDB" id="A0A815ZXQ7"/>
<reference evidence="2" key="1">
    <citation type="submission" date="2021-02" db="EMBL/GenBank/DDBJ databases">
        <authorList>
            <person name="Nowell W R."/>
        </authorList>
    </citation>
    <scope>NUCLEOTIDE SEQUENCE</scope>
</reference>
<dbReference type="EMBL" id="CAJNOL010004576">
    <property type="protein sequence ID" value="CAF1590882.1"/>
    <property type="molecule type" value="Genomic_DNA"/>
</dbReference>
<name>A0A815ZXQ7_9BILA</name>
<feature type="non-terminal residue" evidence="2">
    <location>
        <position position="134"/>
    </location>
</feature>
<dbReference type="Proteomes" id="UP000663870">
    <property type="component" value="Unassembled WGS sequence"/>
</dbReference>
<proteinExistence type="predicted"/>
<evidence type="ECO:0000313" key="2">
    <source>
        <dbReference type="EMBL" id="CAF1590882.1"/>
    </source>
</evidence>
<comment type="caution">
    <text evidence="2">The sequence shown here is derived from an EMBL/GenBank/DDBJ whole genome shotgun (WGS) entry which is preliminary data.</text>
</comment>
<organism evidence="2 3">
    <name type="scientific">Rotaria sordida</name>
    <dbReference type="NCBI Taxonomy" id="392033"/>
    <lineage>
        <taxon>Eukaryota</taxon>
        <taxon>Metazoa</taxon>
        <taxon>Spiralia</taxon>
        <taxon>Gnathifera</taxon>
        <taxon>Rotifera</taxon>
        <taxon>Eurotatoria</taxon>
        <taxon>Bdelloidea</taxon>
        <taxon>Philodinida</taxon>
        <taxon>Philodinidae</taxon>
        <taxon>Rotaria</taxon>
    </lineage>
</organism>
<sequence>MDNSKQEKLDLNMYGQLWSSNDLNPDRLTSVLNKIFTYNQAETNYRNTSDKYYDFHEEYAKSLAVSAAFKGSADILAITSASMDVSASVNKAESGATGKTTHDVISLTDIKKYLDQKSIETEWKGEKIIPKSFQ</sequence>